<organism evidence="2 3">
    <name type="scientific">Bibersteinia trehalosi USDA-ARS-USMARC-190</name>
    <dbReference type="NCBI Taxonomy" id="1263832"/>
    <lineage>
        <taxon>Bacteria</taxon>
        <taxon>Pseudomonadati</taxon>
        <taxon>Pseudomonadota</taxon>
        <taxon>Gammaproteobacteria</taxon>
        <taxon>Pasteurellales</taxon>
        <taxon>Pasteurellaceae</taxon>
        <taxon>Bibersteinia</taxon>
    </lineage>
</organism>
<proteinExistence type="predicted"/>
<keyword evidence="1" id="KW-0732">Signal</keyword>
<dbReference type="HOGENOM" id="CLU_124278_0_0_6"/>
<dbReference type="Proteomes" id="UP000019086">
    <property type="component" value="Chromosome"/>
</dbReference>
<sequence length="179" mass="20358">MKRVMKSCFLVGVGIWLAGCYSSSNSWNRMDPQQIDQKSYAIAYAGTVQAYEDRVNGSYDIDSYIRGVDDYFNNRNSLPIEQIRGSLMNRFLDHNIYAYYSGIIDANSFQSKANYLSPKCWKLIDTQSATQGIHDAMLDLQKGSVRNDNYIKQGADLILHECVEKVEEENKAAVQQKAK</sequence>
<feature type="chain" id="PRO_5005714757" description="Domain amino terminal to FKBP-type peptidyl-prolyl isomerase" evidence="1">
    <location>
        <begin position="19"/>
        <end position="179"/>
    </location>
</feature>
<evidence type="ECO:0000313" key="3">
    <source>
        <dbReference type="Proteomes" id="UP000019086"/>
    </source>
</evidence>
<reference evidence="2 3" key="1">
    <citation type="submission" date="2013-12" db="EMBL/GenBank/DDBJ databases">
        <title>Annotation of the Bibersteinia trehalosi USDA-ARS-USMARC-190 complete genome.</title>
        <authorList>
            <person name="Harhay G.P."/>
            <person name="McVey S."/>
            <person name="Clawson M.L."/>
            <person name="Bono J."/>
            <person name="Heaton M.P."/>
            <person name="Chitko-Mckown C.G."/>
            <person name="Harhay D.M."/>
            <person name="Smith T.P.L."/>
        </authorList>
    </citation>
    <scope>NUCLEOTIDE SEQUENCE [LARGE SCALE GENOMIC DNA]</scope>
    <source>
        <strain evidence="2 3">USDA-ARS-USMARC-190</strain>
    </source>
</reference>
<name>W0R5H1_BIBTR</name>
<dbReference type="AlphaFoldDB" id="W0R5H1"/>
<dbReference type="KEGG" id="btra:F544_7850"/>
<feature type="signal peptide" evidence="1">
    <location>
        <begin position="1"/>
        <end position="18"/>
    </location>
</feature>
<evidence type="ECO:0008006" key="4">
    <source>
        <dbReference type="Google" id="ProtNLM"/>
    </source>
</evidence>
<dbReference type="RefSeq" id="WP_025289142.1">
    <property type="nucleotide sequence ID" value="NZ_CP006956.1"/>
</dbReference>
<dbReference type="PATRIC" id="fig|1263832.3.peg.779"/>
<dbReference type="EMBL" id="CP006956">
    <property type="protein sequence ID" value="AHG86016.1"/>
    <property type="molecule type" value="Genomic_DNA"/>
</dbReference>
<evidence type="ECO:0000313" key="2">
    <source>
        <dbReference type="EMBL" id="AHG86016.1"/>
    </source>
</evidence>
<evidence type="ECO:0000256" key="1">
    <source>
        <dbReference type="SAM" id="SignalP"/>
    </source>
</evidence>
<accession>W0R5H1</accession>
<protein>
    <recommendedName>
        <fullName evidence="4">Domain amino terminal to FKBP-type peptidyl-prolyl isomerase</fullName>
    </recommendedName>
</protein>
<gene>
    <name evidence="2" type="ORF">F544_7850</name>
</gene>
<dbReference type="PROSITE" id="PS51257">
    <property type="entry name" value="PROKAR_LIPOPROTEIN"/>
    <property type="match status" value="1"/>
</dbReference>